<evidence type="ECO:0000313" key="1">
    <source>
        <dbReference type="EMBL" id="EEN54418.1"/>
    </source>
</evidence>
<name>C3YYR0_BRAFL</name>
<dbReference type="InParanoid" id="C3YYR0"/>
<dbReference type="EMBL" id="GG666565">
    <property type="protein sequence ID" value="EEN54418.1"/>
    <property type="molecule type" value="Genomic_DNA"/>
</dbReference>
<dbReference type="AlphaFoldDB" id="C3YYR0"/>
<accession>C3YYR0</accession>
<proteinExistence type="predicted"/>
<sequence>MARLASSCCKDGVLCVKKTEHRRCLRIDAVVMISVLSEPCLMMGDCLEQCRFLSLPGKMGNSNQVIGIVAFKCLRIDAVVMISVLSEPCLMMGDCLEQCRFLSLPGKMGNSNQVDRSSWNTDRCTGLLAGYVYLGLTFIGGTTKIPPHDGEWLIPPHHWVDP</sequence>
<reference evidence="1" key="1">
    <citation type="journal article" date="2008" name="Nature">
        <title>The amphioxus genome and the evolution of the chordate karyotype.</title>
        <authorList>
            <consortium name="US DOE Joint Genome Institute (JGI-PGF)"/>
            <person name="Putnam N.H."/>
            <person name="Butts T."/>
            <person name="Ferrier D.E.K."/>
            <person name="Furlong R.F."/>
            <person name="Hellsten U."/>
            <person name="Kawashima T."/>
            <person name="Robinson-Rechavi M."/>
            <person name="Shoguchi E."/>
            <person name="Terry A."/>
            <person name="Yu J.-K."/>
            <person name="Benito-Gutierrez E.L."/>
            <person name="Dubchak I."/>
            <person name="Garcia-Fernandez J."/>
            <person name="Gibson-Brown J.J."/>
            <person name="Grigoriev I.V."/>
            <person name="Horton A.C."/>
            <person name="de Jong P.J."/>
            <person name="Jurka J."/>
            <person name="Kapitonov V.V."/>
            <person name="Kohara Y."/>
            <person name="Kuroki Y."/>
            <person name="Lindquist E."/>
            <person name="Lucas S."/>
            <person name="Osoegawa K."/>
            <person name="Pennacchio L.A."/>
            <person name="Salamov A.A."/>
            <person name="Satou Y."/>
            <person name="Sauka-Spengler T."/>
            <person name="Schmutz J."/>
            <person name="Shin-I T."/>
            <person name="Toyoda A."/>
            <person name="Bronner-Fraser M."/>
            <person name="Fujiyama A."/>
            <person name="Holland L.Z."/>
            <person name="Holland P.W.H."/>
            <person name="Satoh N."/>
            <person name="Rokhsar D.S."/>
        </authorList>
    </citation>
    <scope>NUCLEOTIDE SEQUENCE [LARGE SCALE GENOMIC DNA]</scope>
    <source>
        <strain evidence="1">S238N-H82</strain>
        <tissue evidence="1">Testes</tissue>
    </source>
</reference>
<gene>
    <name evidence="1" type="ORF">BRAFLDRAFT_83181</name>
</gene>
<protein>
    <submittedName>
        <fullName evidence="1">Uncharacterized protein</fullName>
    </submittedName>
</protein>
<organism>
    <name type="scientific">Branchiostoma floridae</name>
    <name type="common">Florida lancelet</name>
    <name type="synonym">Amphioxus</name>
    <dbReference type="NCBI Taxonomy" id="7739"/>
    <lineage>
        <taxon>Eukaryota</taxon>
        <taxon>Metazoa</taxon>
        <taxon>Chordata</taxon>
        <taxon>Cephalochordata</taxon>
        <taxon>Leptocardii</taxon>
        <taxon>Amphioxiformes</taxon>
        <taxon>Branchiostomatidae</taxon>
        <taxon>Branchiostoma</taxon>
    </lineage>
</organism>